<accession>A0AB34KL59</accession>
<dbReference type="GeneID" id="96009577"/>
<name>A0AB34KL59_9PEZI</name>
<feature type="region of interest" description="Disordered" evidence="1">
    <location>
        <begin position="96"/>
        <end position="131"/>
    </location>
</feature>
<keyword evidence="4" id="KW-1185">Reference proteome</keyword>
<keyword evidence="2" id="KW-0472">Membrane</keyword>
<organism evidence="3 4">
    <name type="scientific">Cladosporium halotolerans</name>
    <dbReference type="NCBI Taxonomy" id="1052096"/>
    <lineage>
        <taxon>Eukaryota</taxon>
        <taxon>Fungi</taxon>
        <taxon>Dikarya</taxon>
        <taxon>Ascomycota</taxon>
        <taxon>Pezizomycotina</taxon>
        <taxon>Dothideomycetes</taxon>
        <taxon>Dothideomycetidae</taxon>
        <taxon>Cladosporiales</taxon>
        <taxon>Cladosporiaceae</taxon>
        <taxon>Cladosporium</taxon>
    </lineage>
</organism>
<evidence type="ECO:0000313" key="3">
    <source>
        <dbReference type="EMBL" id="KAL1584035.1"/>
    </source>
</evidence>
<feature type="compositionally biased region" description="Polar residues" evidence="1">
    <location>
        <begin position="358"/>
        <end position="372"/>
    </location>
</feature>
<evidence type="ECO:0000256" key="2">
    <source>
        <dbReference type="SAM" id="Phobius"/>
    </source>
</evidence>
<gene>
    <name evidence="3" type="ORF">WHR41_08135</name>
</gene>
<feature type="region of interest" description="Disordered" evidence="1">
    <location>
        <begin position="349"/>
        <end position="487"/>
    </location>
</feature>
<proteinExistence type="predicted"/>
<comment type="caution">
    <text evidence="3">The sequence shown here is derived from an EMBL/GenBank/DDBJ whole genome shotgun (WGS) entry which is preliminary data.</text>
</comment>
<feature type="compositionally biased region" description="Polar residues" evidence="1">
    <location>
        <begin position="290"/>
        <end position="323"/>
    </location>
</feature>
<dbReference type="AlphaFoldDB" id="A0AB34KL59"/>
<feature type="region of interest" description="Disordered" evidence="1">
    <location>
        <begin position="271"/>
        <end position="323"/>
    </location>
</feature>
<feature type="transmembrane region" description="Helical" evidence="2">
    <location>
        <begin position="27"/>
        <end position="48"/>
    </location>
</feature>
<evidence type="ECO:0000313" key="4">
    <source>
        <dbReference type="Proteomes" id="UP000803884"/>
    </source>
</evidence>
<dbReference type="EMBL" id="JAAQHG020000029">
    <property type="protein sequence ID" value="KAL1584035.1"/>
    <property type="molecule type" value="Genomic_DNA"/>
</dbReference>
<evidence type="ECO:0000256" key="1">
    <source>
        <dbReference type="SAM" id="MobiDB-lite"/>
    </source>
</evidence>
<dbReference type="RefSeq" id="XP_069227141.1">
    <property type="nucleotide sequence ID" value="XM_069376739.1"/>
</dbReference>
<sequence>MLLPTDAAQNGSLVARQDNGTGKVTTVTAIVVSIAIAVSVAFLTYLCLKSIRVRYENPKYVPTQYLKERWKRWTPTGLTGSKGNYSSQLQDQMFGPSLHRRSENPSERASAQIGDPERDGGAQGTVERNTSVRSVMTLPAYSKSVRDNERSLAREGERGGIDTVVEAPETADEEEARREEEMESLYQIRVQRRQEIVDREARREARRDARQRQDYTALAAMRQESLLRAEQRRAGIGTAAAMIAEHRANPQERRVSSVSYADLGVARHDGTRLRANSSDSDHRPLLDSAASMSESTIRPMTGDSLSVHQRGRSSSSALSVMTGSDISDTEMDLPPFGRAGNDFEVVNMSRTHSRDPSGSHTPLGNRSRTNSAAGPLTLDTADVGESRIPAYQPPAYDEGFQEAPPYTSPVEQGVTSFQRPQTADPESQRLQPSEPEGQRPVSASGAPMLPAIGRLPSIRMTEATPIEPRGPLEFPPTVRESNNEQDR</sequence>
<keyword evidence="2" id="KW-1133">Transmembrane helix</keyword>
<protein>
    <submittedName>
        <fullName evidence="3">Uncharacterized protein</fullName>
    </submittedName>
</protein>
<keyword evidence="2" id="KW-0812">Transmembrane</keyword>
<feature type="compositionally biased region" description="Polar residues" evidence="1">
    <location>
        <begin position="409"/>
        <end position="431"/>
    </location>
</feature>
<reference evidence="3 4" key="1">
    <citation type="journal article" date="2020" name="Microbiol. Resour. Announc.">
        <title>Draft Genome Sequence of a Cladosporium Species Isolated from the Mesophotic Ascidian Didemnum maculosum.</title>
        <authorList>
            <person name="Gioti A."/>
            <person name="Siaperas R."/>
            <person name="Nikolaivits E."/>
            <person name="Le Goff G."/>
            <person name="Ouazzani J."/>
            <person name="Kotoulas G."/>
            <person name="Topakas E."/>
        </authorList>
    </citation>
    <scope>NUCLEOTIDE SEQUENCE [LARGE SCALE GENOMIC DNA]</scope>
    <source>
        <strain evidence="3 4">TM138-S3</strain>
    </source>
</reference>
<dbReference type="Proteomes" id="UP000803884">
    <property type="component" value="Unassembled WGS sequence"/>
</dbReference>